<feature type="transmembrane region" description="Helical" evidence="8">
    <location>
        <begin position="385"/>
        <end position="408"/>
    </location>
</feature>
<evidence type="ECO:0000256" key="5">
    <source>
        <dbReference type="ARBA" id="ARBA00022692"/>
    </source>
</evidence>
<accession>A0A1G2PHM4</accession>
<dbReference type="GO" id="GO:0016763">
    <property type="term" value="F:pentosyltransferase activity"/>
    <property type="evidence" value="ECO:0007669"/>
    <property type="project" value="TreeGrafter"/>
</dbReference>
<evidence type="ECO:0000256" key="4">
    <source>
        <dbReference type="ARBA" id="ARBA00022679"/>
    </source>
</evidence>
<name>A0A1G2PHM4_9BACT</name>
<feature type="transmembrane region" description="Helical" evidence="8">
    <location>
        <begin position="162"/>
        <end position="181"/>
    </location>
</feature>
<evidence type="ECO:0000256" key="3">
    <source>
        <dbReference type="ARBA" id="ARBA00022676"/>
    </source>
</evidence>
<comment type="subcellular location">
    <subcellularLocation>
        <location evidence="1">Cell membrane</location>
        <topology evidence="1">Multi-pass membrane protein</topology>
    </subcellularLocation>
</comment>
<feature type="transmembrane region" description="Helical" evidence="8">
    <location>
        <begin position="105"/>
        <end position="128"/>
    </location>
</feature>
<dbReference type="Proteomes" id="UP000178869">
    <property type="component" value="Unassembled WGS sequence"/>
</dbReference>
<feature type="transmembrane region" description="Helical" evidence="8">
    <location>
        <begin position="468"/>
        <end position="489"/>
    </location>
</feature>
<evidence type="ECO:0000313" key="11">
    <source>
        <dbReference type="Proteomes" id="UP000178869"/>
    </source>
</evidence>
<dbReference type="Pfam" id="PF13231">
    <property type="entry name" value="PMT_2"/>
    <property type="match status" value="1"/>
</dbReference>
<feature type="transmembrane region" description="Helical" evidence="8">
    <location>
        <begin position="420"/>
        <end position="440"/>
    </location>
</feature>
<comment type="caution">
    <text evidence="10">The sequence shown here is derived from an EMBL/GenBank/DDBJ whole genome shotgun (WGS) entry which is preliminary data.</text>
</comment>
<feature type="transmembrane region" description="Helical" evidence="8">
    <location>
        <begin position="243"/>
        <end position="265"/>
    </location>
</feature>
<dbReference type="GO" id="GO:0005886">
    <property type="term" value="C:plasma membrane"/>
    <property type="evidence" value="ECO:0007669"/>
    <property type="project" value="UniProtKB-SubCell"/>
</dbReference>
<dbReference type="PANTHER" id="PTHR33908:SF11">
    <property type="entry name" value="MEMBRANE PROTEIN"/>
    <property type="match status" value="1"/>
</dbReference>
<keyword evidence="5 8" id="KW-0812">Transmembrane</keyword>
<feature type="transmembrane region" description="Helical" evidence="8">
    <location>
        <begin position="285"/>
        <end position="303"/>
    </location>
</feature>
<reference evidence="10 11" key="1">
    <citation type="journal article" date="2016" name="Nat. Commun.">
        <title>Thousands of microbial genomes shed light on interconnected biogeochemical processes in an aquifer system.</title>
        <authorList>
            <person name="Anantharaman K."/>
            <person name="Brown C.T."/>
            <person name="Hug L.A."/>
            <person name="Sharon I."/>
            <person name="Castelle C.J."/>
            <person name="Probst A.J."/>
            <person name="Thomas B.C."/>
            <person name="Singh A."/>
            <person name="Wilkins M.J."/>
            <person name="Karaoz U."/>
            <person name="Brodie E.L."/>
            <person name="Williams K.H."/>
            <person name="Hubbard S.S."/>
            <person name="Banfield J.F."/>
        </authorList>
    </citation>
    <scope>NUCLEOTIDE SEQUENCE [LARGE SCALE GENOMIC DNA]</scope>
</reference>
<feature type="transmembrane region" description="Helical" evidence="8">
    <location>
        <begin position="6"/>
        <end position="23"/>
    </location>
</feature>
<organism evidence="10 11">
    <name type="scientific">Candidatus Terrybacteria bacterium RIFCSPHIGHO2_01_FULL_43_35</name>
    <dbReference type="NCBI Taxonomy" id="1802361"/>
    <lineage>
        <taxon>Bacteria</taxon>
        <taxon>Candidatus Terryibacteriota</taxon>
    </lineage>
</organism>
<dbReference type="InterPro" id="IPR038731">
    <property type="entry name" value="RgtA/B/C-like"/>
</dbReference>
<evidence type="ECO:0000313" key="10">
    <source>
        <dbReference type="EMBL" id="OHA47082.1"/>
    </source>
</evidence>
<keyword evidence="7 8" id="KW-0472">Membrane</keyword>
<dbReference type="GO" id="GO:0009103">
    <property type="term" value="P:lipopolysaccharide biosynthetic process"/>
    <property type="evidence" value="ECO:0007669"/>
    <property type="project" value="UniProtKB-ARBA"/>
</dbReference>
<evidence type="ECO:0000256" key="7">
    <source>
        <dbReference type="ARBA" id="ARBA00023136"/>
    </source>
</evidence>
<proteinExistence type="predicted"/>
<dbReference type="InterPro" id="IPR050297">
    <property type="entry name" value="LipidA_mod_glycosyltrf_83"/>
</dbReference>
<keyword evidence="6 8" id="KW-1133">Transmembrane helix</keyword>
<feature type="domain" description="Glycosyltransferase RgtA/B/C/D-like" evidence="9">
    <location>
        <begin position="112"/>
        <end position="219"/>
    </location>
</feature>
<dbReference type="AlphaFoldDB" id="A0A1G2PHM4"/>
<keyword evidence="3" id="KW-0328">Glycosyltransferase</keyword>
<evidence type="ECO:0000256" key="2">
    <source>
        <dbReference type="ARBA" id="ARBA00022475"/>
    </source>
</evidence>
<dbReference type="PANTHER" id="PTHR33908">
    <property type="entry name" value="MANNOSYLTRANSFERASE YKCB-RELATED"/>
    <property type="match status" value="1"/>
</dbReference>
<keyword evidence="4" id="KW-0808">Transferase</keyword>
<evidence type="ECO:0000256" key="8">
    <source>
        <dbReference type="SAM" id="Phobius"/>
    </source>
</evidence>
<dbReference type="EMBL" id="MHSR01000008">
    <property type="protein sequence ID" value="OHA47082.1"/>
    <property type="molecule type" value="Genomic_DNA"/>
</dbReference>
<evidence type="ECO:0000259" key="9">
    <source>
        <dbReference type="Pfam" id="PF13231"/>
    </source>
</evidence>
<feature type="transmembrane region" description="Helical" evidence="8">
    <location>
        <begin position="134"/>
        <end position="155"/>
    </location>
</feature>
<sequence length="612" mass="68993">MSSAITRGLAIICLIAMIILGATSMRNDALTNDEDPHIGAGISYITQKDMRINPEHPPLMKDLAALPLLFMKNLKVPTDDKSWTEDINGQWDFGRKFIFYSGNDANLIVFLARLAPLAIMITLGWFVFRASFELGGAGGGLIAIILYAFSPVILAHGRLVTTDVPAAAGSFIATYFLLKYFKKPDRKSLLAAGFTFGIAQLFKFSNFLLIPYFGVLAFTWIILKMIKEDYGSFKKHFKDFLTIVGGTIAVGIIGYVVVYIVYVWHVWNYPVERQMNDAKMLLSSFGSPFLANLVIAMTQIPVLRPLAQYLLGLFMVLQRATGGNTAFFMGQVASTAWQSYFPVVYLFKVPLSFHILSVLTIFIGIKNILAKMMRVPSIKAGMNWLFKIAFENFIILASLMYIGMYWLTSISSNLNIGVRHLMPVFPFTILLISLGAINWLKNDQMTSMAPLAQLLDTLKNMARMGIKLMLILPLLIWYVGGALIAWPHYIAWYNELAPLKGGGHNITVDSNLDWGQDLRYLAKFVEDNKIEKINVNYFGWAPPEYYLGDKFEPWWKEKTRPHGWFALSATYKQEGCATPAKGWSHPTDYYCWLNDYQPVAIIGNSIFVYNLP</sequence>
<gene>
    <name evidence="10" type="ORF">A2828_03890</name>
</gene>
<keyword evidence="2" id="KW-1003">Cell membrane</keyword>
<protein>
    <recommendedName>
        <fullName evidence="9">Glycosyltransferase RgtA/B/C/D-like domain-containing protein</fullName>
    </recommendedName>
</protein>
<evidence type="ECO:0000256" key="1">
    <source>
        <dbReference type="ARBA" id="ARBA00004651"/>
    </source>
</evidence>
<feature type="transmembrane region" description="Helical" evidence="8">
    <location>
        <begin position="201"/>
        <end position="223"/>
    </location>
</feature>
<feature type="transmembrane region" description="Helical" evidence="8">
    <location>
        <begin position="345"/>
        <end position="365"/>
    </location>
</feature>
<evidence type="ECO:0000256" key="6">
    <source>
        <dbReference type="ARBA" id="ARBA00022989"/>
    </source>
</evidence>